<evidence type="ECO:0000256" key="5">
    <source>
        <dbReference type="ARBA" id="ARBA00022519"/>
    </source>
</evidence>
<evidence type="ECO:0000256" key="6">
    <source>
        <dbReference type="ARBA" id="ARBA00022692"/>
    </source>
</evidence>
<evidence type="ECO:0000256" key="3">
    <source>
        <dbReference type="ARBA" id="ARBA00022448"/>
    </source>
</evidence>
<keyword evidence="5" id="KW-0997">Cell inner membrane</keyword>
<evidence type="ECO:0000256" key="2">
    <source>
        <dbReference type="ARBA" id="ARBA00011262"/>
    </source>
</evidence>
<proteinExistence type="predicted"/>
<feature type="transmembrane region" description="Helical" evidence="11">
    <location>
        <begin position="286"/>
        <end position="306"/>
    </location>
</feature>
<keyword evidence="7 11" id="KW-1133">Transmembrane helix</keyword>
<keyword evidence="8 11" id="KW-0472">Membrane</keyword>
<sequence>MGRLFGTREAILGAAILAACLLFAFLSPTFATPANITTILRNSTELFLVGLGMTLLLGVGAIDVSVGVAMGLAAILAGRMLEAGAPWYLVALAGPLAGAALGLLASLVVVVGRVPAIVGTLGLYGIYRAAIFLALGGSWLSGLPTGLTDILAARPFGIPVALPLIALAYLAVFVAVRKTPFGPHLLAIGQSEPKARLAGVPVRRTACIAFVVSGLLCGLAAIFYIATYRNVAMTIGGTLALEAIAAVVLGGTSILGGRISLMGTALGVLLLRILQNGLLLVGVPSLWQPVVTGALILLVLGGEVASGRLAVPRIRKTAEAAR</sequence>
<protein>
    <recommendedName>
        <fullName evidence="10">Autoinducer 2 import system permease protein LsrC</fullName>
    </recommendedName>
</protein>
<evidence type="ECO:0000256" key="11">
    <source>
        <dbReference type="SAM" id="Phobius"/>
    </source>
</evidence>
<evidence type="ECO:0000256" key="8">
    <source>
        <dbReference type="ARBA" id="ARBA00023136"/>
    </source>
</evidence>
<evidence type="ECO:0000256" key="1">
    <source>
        <dbReference type="ARBA" id="ARBA00004651"/>
    </source>
</evidence>
<dbReference type="EMBL" id="JRFJ01000003">
    <property type="protein sequence ID" value="KHJ54470.1"/>
    <property type="molecule type" value="Genomic_DNA"/>
</dbReference>
<dbReference type="Pfam" id="PF02653">
    <property type="entry name" value="BPD_transp_2"/>
    <property type="match status" value="1"/>
</dbReference>
<dbReference type="STRING" id="370622.LA66_13600"/>
<comment type="subcellular location">
    <subcellularLocation>
        <location evidence="1">Cell membrane</location>
        <topology evidence="1">Multi-pass membrane protein</topology>
    </subcellularLocation>
</comment>
<organism evidence="12 13">
    <name type="scientific">Aureimonas altamirensis</name>
    <dbReference type="NCBI Taxonomy" id="370622"/>
    <lineage>
        <taxon>Bacteria</taxon>
        <taxon>Pseudomonadati</taxon>
        <taxon>Pseudomonadota</taxon>
        <taxon>Alphaproteobacteria</taxon>
        <taxon>Hyphomicrobiales</taxon>
        <taxon>Aurantimonadaceae</taxon>
        <taxon>Aureimonas</taxon>
    </lineage>
</organism>
<dbReference type="Proteomes" id="UP000030826">
    <property type="component" value="Unassembled WGS sequence"/>
</dbReference>
<keyword evidence="3" id="KW-0813">Transport</keyword>
<dbReference type="InterPro" id="IPR001851">
    <property type="entry name" value="ABC_transp_permease"/>
</dbReference>
<evidence type="ECO:0000313" key="12">
    <source>
        <dbReference type="EMBL" id="KHJ54470.1"/>
    </source>
</evidence>
<feature type="transmembrane region" description="Helical" evidence="11">
    <location>
        <begin position="156"/>
        <end position="176"/>
    </location>
</feature>
<evidence type="ECO:0000313" key="13">
    <source>
        <dbReference type="Proteomes" id="UP000030826"/>
    </source>
</evidence>
<comment type="subunit">
    <text evidence="2">The complex is composed of two ATP-binding proteins (LsrA), two transmembrane proteins (LsrC and LsrD) and a solute-binding protein (LsrB).</text>
</comment>
<evidence type="ECO:0000256" key="10">
    <source>
        <dbReference type="ARBA" id="ARBA00039382"/>
    </source>
</evidence>
<gene>
    <name evidence="12" type="ORF">LA66_13600</name>
</gene>
<comment type="caution">
    <text evidence="12">The sequence shown here is derived from an EMBL/GenBank/DDBJ whole genome shotgun (WGS) entry which is preliminary data.</text>
</comment>
<feature type="transmembrane region" description="Helical" evidence="11">
    <location>
        <begin position="87"/>
        <end position="110"/>
    </location>
</feature>
<dbReference type="AlphaFoldDB" id="A0A0B1Q6K4"/>
<reference evidence="12 13" key="1">
    <citation type="submission" date="2014-09" db="EMBL/GenBank/DDBJ databases">
        <title>Isolation and characterization of Aurantimonas altamirensis ON-56566 from clinical sample following a dog bite.</title>
        <authorList>
            <person name="Eshaghi A."/>
            <person name="Li A."/>
            <person name="Shahinas D."/>
            <person name="Bahn P."/>
            <person name="Kus J.V."/>
            <person name="Patel S.N."/>
        </authorList>
    </citation>
    <scope>NUCLEOTIDE SEQUENCE [LARGE SCALE GENOMIC DNA]</scope>
    <source>
        <strain evidence="12 13">ON-56566</strain>
    </source>
</reference>
<feature type="transmembrane region" description="Helical" evidence="11">
    <location>
        <begin position="208"/>
        <end position="227"/>
    </location>
</feature>
<dbReference type="GO" id="GO:0022857">
    <property type="term" value="F:transmembrane transporter activity"/>
    <property type="evidence" value="ECO:0007669"/>
    <property type="project" value="InterPro"/>
</dbReference>
<keyword evidence="4" id="KW-1003">Cell membrane</keyword>
<feature type="transmembrane region" description="Helical" evidence="11">
    <location>
        <begin position="116"/>
        <end position="135"/>
    </location>
</feature>
<evidence type="ECO:0000256" key="9">
    <source>
        <dbReference type="ARBA" id="ARBA00025439"/>
    </source>
</evidence>
<name>A0A0B1Q6K4_9HYPH</name>
<dbReference type="PANTHER" id="PTHR32196">
    <property type="entry name" value="ABC TRANSPORTER PERMEASE PROTEIN YPHD-RELATED-RELATED"/>
    <property type="match status" value="1"/>
</dbReference>
<keyword evidence="6 11" id="KW-0812">Transmembrane</keyword>
<feature type="transmembrane region" description="Helical" evidence="11">
    <location>
        <begin position="239"/>
        <end position="266"/>
    </location>
</feature>
<feature type="transmembrane region" description="Helical" evidence="11">
    <location>
        <begin position="47"/>
        <end position="75"/>
    </location>
</feature>
<accession>A0A0B1Q6K4</accession>
<dbReference type="OrthoDB" id="9808136at2"/>
<evidence type="ECO:0000256" key="7">
    <source>
        <dbReference type="ARBA" id="ARBA00022989"/>
    </source>
</evidence>
<dbReference type="PROSITE" id="PS51257">
    <property type="entry name" value="PROKAR_LIPOPROTEIN"/>
    <property type="match status" value="1"/>
</dbReference>
<dbReference type="GO" id="GO:0005886">
    <property type="term" value="C:plasma membrane"/>
    <property type="evidence" value="ECO:0007669"/>
    <property type="project" value="UniProtKB-SubCell"/>
</dbReference>
<dbReference type="CDD" id="cd06579">
    <property type="entry name" value="TM_PBP1_transp_AraH_like"/>
    <property type="match status" value="1"/>
</dbReference>
<dbReference type="PANTHER" id="PTHR32196:SF29">
    <property type="entry name" value="AUTOINDUCER 2 IMPORT SYSTEM PERMEASE PROTEIN LSRC"/>
    <property type="match status" value="1"/>
</dbReference>
<comment type="function">
    <text evidence="9">Part of the ABC transporter complex LsrABCD involved in autoinducer 2 (AI-2) import. Probably responsible for the translocation of the substrate across the membrane.</text>
</comment>
<evidence type="ECO:0000256" key="4">
    <source>
        <dbReference type="ARBA" id="ARBA00022475"/>
    </source>
</evidence>